<dbReference type="Gene3D" id="2.170.130.10">
    <property type="entry name" value="TonB-dependent receptor, plug domain"/>
    <property type="match status" value="1"/>
</dbReference>
<gene>
    <name evidence="6" type="ORF">ABR189_06685</name>
</gene>
<evidence type="ECO:0000313" key="6">
    <source>
        <dbReference type="EMBL" id="MET6997046.1"/>
    </source>
</evidence>
<evidence type="ECO:0000259" key="5">
    <source>
        <dbReference type="Pfam" id="PF14905"/>
    </source>
</evidence>
<protein>
    <submittedName>
        <fullName evidence="6">Outer membrane beta-barrel family protein</fullName>
    </submittedName>
</protein>
<name>A0ABV2T1Y6_9BACT</name>
<keyword evidence="2 4" id="KW-0472">Membrane</keyword>
<evidence type="ECO:0000313" key="7">
    <source>
        <dbReference type="Proteomes" id="UP001549749"/>
    </source>
</evidence>
<dbReference type="Pfam" id="PF14905">
    <property type="entry name" value="OMP_b-brl_3"/>
    <property type="match status" value="1"/>
</dbReference>
<evidence type="ECO:0000256" key="2">
    <source>
        <dbReference type="ARBA" id="ARBA00023136"/>
    </source>
</evidence>
<reference evidence="6 7" key="1">
    <citation type="submission" date="2024-06" db="EMBL/GenBank/DDBJ databases">
        <title>Chitinophaga defluvii sp. nov., isolated from municipal sewage.</title>
        <authorList>
            <person name="Zhang L."/>
        </authorList>
    </citation>
    <scope>NUCLEOTIDE SEQUENCE [LARGE SCALE GENOMIC DNA]</scope>
    <source>
        <strain evidence="6 7">H8</strain>
    </source>
</reference>
<feature type="domain" description="Outer membrane protein beta-barrel" evidence="5">
    <location>
        <begin position="413"/>
        <end position="816"/>
    </location>
</feature>
<evidence type="ECO:0000256" key="3">
    <source>
        <dbReference type="ARBA" id="ARBA00023237"/>
    </source>
</evidence>
<dbReference type="SUPFAM" id="SSF49452">
    <property type="entry name" value="Starch-binding domain-like"/>
    <property type="match status" value="1"/>
</dbReference>
<keyword evidence="7" id="KW-1185">Reference proteome</keyword>
<keyword evidence="4" id="KW-0812">Transmembrane</keyword>
<comment type="caution">
    <text evidence="6">The sequence shown here is derived from an EMBL/GenBank/DDBJ whole genome shotgun (WGS) entry which is preliminary data.</text>
</comment>
<keyword evidence="3" id="KW-0998">Cell outer membrane</keyword>
<dbReference type="InterPro" id="IPR013784">
    <property type="entry name" value="Carb-bd-like_fold"/>
</dbReference>
<evidence type="ECO:0000256" key="4">
    <source>
        <dbReference type="SAM" id="Phobius"/>
    </source>
</evidence>
<sequence>MEKRVIVWHDSINAPAENDRIRNVFAVTRIIPVMVLVLLLSSLGVIAQEQQGGTIRGKLVTADGKPVEFATVALLRNADSAVVKGTISNPDGSFVLQEVAHGTYYINASFMGYQPLRTAVFILSAKNNEVQLDTLRLLSNEKMLGAVTVTARKPLLEQRADRTILNIENSILSEGNTALELLQKAPGVTVAENGSISLKGKPGVNVMLNGKLTYLSQQELTHLLRGTTSNSVSKIEIIPNPPAKYDAAGTAGIINIVLKKSEKSGLNGNVYTNYARSRANRYGAGMSLNYGGEKANVYGSYNHAFRGEVEYLDYIRRFRNEGHTGAPDRTSYSKTATDEPLYTNNFKAGADYHVNAKNTIGVLLNGNVGKYNNNSVTNNRLVNTAEKLIYDAASNSNSEQRWTNLSYNLNYLHKFDKPGQEISFDLDHTYNDFKGKQYLATRYKDEEGQEPLPFSSRKGDIPSLTKVYVAKVDYTQPFWRDGKFETGWKSSYVTVNNDLKYDTLRNEQWVPDANTSNHFKYKESIHAGYLNFSKEVDGWSLQAGVRGEYTRTTGHQVTTDSLVKRDYLQIFPSLAVSKTLRGDQKLQFSYSRRVERPDYDELNPFRVFRDPYLYYEGNPFLQPQLTDAVELSHVLHDKLTSSIYYSNTSKVVNWVMGQDNTTNTSYEQPQNLKSMVNYGVSLTASMPFTKWWSANYFFNLFHTVYKGNEQNEHLFNEITGYSFNLQNAFQFGKGFSGELSGYYESKGIYGMFVTEPIYVVSLGAQKQLFNKKYTAKIMVNDLFQTDQWKQRMLYDNIDMNGHVRFDSRKITVSLSYRFGSNKTTVRERKSGSEDINSRVKSGG</sequence>
<dbReference type="Proteomes" id="UP001549749">
    <property type="component" value="Unassembled WGS sequence"/>
</dbReference>
<dbReference type="InterPro" id="IPR036942">
    <property type="entry name" value="Beta-barrel_TonB_sf"/>
</dbReference>
<proteinExistence type="predicted"/>
<feature type="transmembrane region" description="Helical" evidence="4">
    <location>
        <begin position="30"/>
        <end position="47"/>
    </location>
</feature>
<organism evidence="6 7">
    <name type="scientific">Chitinophaga defluvii</name>
    <dbReference type="NCBI Taxonomy" id="3163343"/>
    <lineage>
        <taxon>Bacteria</taxon>
        <taxon>Pseudomonadati</taxon>
        <taxon>Bacteroidota</taxon>
        <taxon>Chitinophagia</taxon>
        <taxon>Chitinophagales</taxon>
        <taxon>Chitinophagaceae</taxon>
        <taxon>Chitinophaga</taxon>
    </lineage>
</organism>
<dbReference type="SUPFAM" id="SSF56935">
    <property type="entry name" value="Porins"/>
    <property type="match status" value="1"/>
</dbReference>
<dbReference type="Pfam" id="PF13620">
    <property type="entry name" value="CarboxypepD_reg"/>
    <property type="match status" value="1"/>
</dbReference>
<dbReference type="InterPro" id="IPR041700">
    <property type="entry name" value="OMP_b-brl_3"/>
</dbReference>
<dbReference type="PANTHER" id="PTHR40980">
    <property type="entry name" value="PLUG DOMAIN-CONTAINING PROTEIN"/>
    <property type="match status" value="1"/>
</dbReference>
<evidence type="ECO:0000256" key="1">
    <source>
        <dbReference type="ARBA" id="ARBA00004442"/>
    </source>
</evidence>
<dbReference type="PANTHER" id="PTHR40980:SF4">
    <property type="entry name" value="TONB-DEPENDENT RECEPTOR-LIKE BETA-BARREL DOMAIN-CONTAINING PROTEIN"/>
    <property type="match status" value="1"/>
</dbReference>
<comment type="subcellular location">
    <subcellularLocation>
        <location evidence="1">Cell outer membrane</location>
    </subcellularLocation>
</comment>
<dbReference type="EMBL" id="JBEXAC010000001">
    <property type="protein sequence ID" value="MET6997046.1"/>
    <property type="molecule type" value="Genomic_DNA"/>
</dbReference>
<dbReference type="Gene3D" id="2.40.170.20">
    <property type="entry name" value="TonB-dependent receptor, beta-barrel domain"/>
    <property type="match status" value="1"/>
</dbReference>
<dbReference type="Gene3D" id="2.60.40.1120">
    <property type="entry name" value="Carboxypeptidase-like, regulatory domain"/>
    <property type="match status" value="1"/>
</dbReference>
<accession>A0ABV2T1Y6</accession>
<dbReference type="InterPro" id="IPR037066">
    <property type="entry name" value="Plug_dom_sf"/>
</dbReference>
<keyword evidence="4" id="KW-1133">Transmembrane helix</keyword>
<dbReference type="RefSeq" id="WP_354659687.1">
    <property type="nucleotide sequence ID" value="NZ_JBEXAC010000001.1"/>
</dbReference>